<feature type="domain" description="Histidine kinase/HSP90-like ATPase" evidence="8">
    <location>
        <begin position="253"/>
        <end position="356"/>
    </location>
</feature>
<dbReference type="PANTHER" id="PTHR45436">
    <property type="entry name" value="SENSOR HISTIDINE KINASE YKOH"/>
    <property type="match status" value="1"/>
</dbReference>
<dbReference type="Gene3D" id="3.30.565.10">
    <property type="entry name" value="Histidine kinase-like ATPase, C-terminal domain"/>
    <property type="match status" value="1"/>
</dbReference>
<keyword evidence="4" id="KW-0808">Transferase</keyword>
<evidence type="ECO:0000313" key="9">
    <source>
        <dbReference type="EMBL" id="MFI1964163.1"/>
    </source>
</evidence>
<reference evidence="9 10" key="1">
    <citation type="submission" date="2024-10" db="EMBL/GenBank/DDBJ databases">
        <title>The Natural Products Discovery Center: Release of the First 8490 Sequenced Strains for Exploring Actinobacteria Biosynthetic Diversity.</title>
        <authorList>
            <person name="Kalkreuter E."/>
            <person name="Kautsar S.A."/>
            <person name="Yang D."/>
            <person name="Bader C.D."/>
            <person name="Teijaro C.N."/>
            <person name="Fluegel L."/>
            <person name="Davis C.M."/>
            <person name="Simpson J.R."/>
            <person name="Lauterbach L."/>
            <person name="Steele A.D."/>
            <person name="Gui C."/>
            <person name="Meng S."/>
            <person name="Li G."/>
            <person name="Viehrig K."/>
            <person name="Ye F."/>
            <person name="Su P."/>
            <person name="Kiefer A.F."/>
            <person name="Nichols A."/>
            <person name="Cepeda A.J."/>
            <person name="Yan W."/>
            <person name="Fan B."/>
            <person name="Jiang Y."/>
            <person name="Adhikari A."/>
            <person name="Zheng C.-J."/>
            <person name="Schuster L."/>
            <person name="Cowan T.M."/>
            <person name="Smanski M.J."/>
            <person name="Chevrette M.G."/>
            <person name="De Carvalho L.P.S."/>
            <person name="Shen B."/>
        </authorList>
    </citation>
    <scope>NUCLEOTIDE SEQUENCE [LARGE SCALE GENOMIC DNA]</scope>
    <source>
        <strain evidence="9 10">NPDC020327</strain>
    </source>
</reference>
<dbReference type="RefSeq" id="WP_055470374.1">
    <property type="nucleotide sequence ID" value="NZ_JBIRWE010000003.1"/>
</dbReference>
<keyword evidence="5" id="KW-0418">Kinase</keyword>
<evidence type="ECO:0000256" key="1">
    <source>
        <dbReference type="ARBA" id="ARBA00000085"/>
    </source>
</evidence>
<feature type="region of interest" description="Disordered" evidence="6">
    <location>
        <begin position="384"/>
        <end position="478"/>
    </location>
</feature>
<keyword evidence="7" id="KW-0812">Transmembrane</keyword>
<evidence type="ECO:0000256" key="3">
    <source>
        <dbReference type="ARBA" id="ARBA00022553"/>
    </source>
</evidence>
<evidence type="ECO:0000256" key="2">
    <source>
        <dbReference type="ARBA" id="ARBA00012438"/>
    </source>
</evidence>
<accession>A0ABW7UND6</accession>
<dbReference type="Proteomes" id="UP001611548">
    <property type="component" value="Unassembled WGS sequence"/>
</dbReference>
<comment type="catalytic activity">
    <reaction evidence="1">
        <text>ATP + protein L-histidine = ADP + protein N-phospho-L-histidine.</text>
        <dbReference type="EC" id="2.7.13.3"/>
    </reaction>
</comment>
<dbReference type="InterPro" id="IPR050428">
    <property type="entry name" value="TCS_sensor_his_kinase"/>
</dbReference>
<organism evidence="9 10">
    <name type="scientific">Streptomyces pathocidini</name>
    <dbReference type="NCBI Taxonomy" id="1650571"/>
    <lineage>
        <taxon>Bacteria</taxon>
        <taxon>Bacillati</taxon>
        <taxon>Actinomycetota</taxon>
        <taxon>Actinomycetes</taxon>
        <taxon>Kitasatosporales</taxon>
        <taxon>Streptomycetaceae</taxon>
        <taxon>Streptomyces</taxon>
    </lineage>
</organism>
<protein>
    <recommendedName>
        <fullName evidence="2">histidine kinase</fullName>
        <ecNumber evidence="2">2.7.13.3</ecNumber>
    </recommendedName>
</protein>
<feature type="compositionally biased region" description="Low complexity" evidence="6">
    <location>
        <begin position="384"/>
        <end position="404"/>
    </location>
</feature>
<dbReference type="InterPro" id="IPR036890">
    <property type="entry name" value="HATPase_C_sf"/>
</dbReference>
<dbReference type="EMBL" id="JBIRWE010000003">
    <property type="protein sequence ID" value="MFI1964163.1"/>
    <property type="molecule type" value="Genomic_DNA"/>
</dbReference>
<comment type="caution">
    <text evidence="9">The sequence shown here is derived from an EMBL/GenBank/DDBJ whole genome shotgun (WGS) entry which is preliminary data.</text>
</comment>
<dbReference type="EC" id="2.7.13.3" evidence="2"/>
<gene>
    <name evidence="9" type="ORF">ACH429_08500</name>
</gene>
<keyword evidence="9" id="KW-0067">ATP-binding</keyword>
<keyword evidence="7" id="KW-0472">Membrane</keyword>
<dbReference type="GO" id="GO:0005524">
    <property type="term" value="F:ATP binding"/>
    <property type="evidence" value="ECO:0007669"/>
    <property type="project" value="UniProtKB-KW"/>
</dbReference>
<evidence type="ECO:0000259" key="8">
    <source>
        <dbReference type="Pfam" id="PF02518"/>
    </source>
</evidence>
<dbReference type="SUPFAM" id="SSF55874">
    <property type="entry name" value="ATPase domain of HSP90 chaperone/DNA topoisomerase II/histidine kinase"/>
    <property type="match status" value="1"/>
</dbReference>
<keyword evidence="9" id="KW-0547">Nucleotide-binding</keyword>
<evidence type="ECO:0000256" key="7">
    <source>
        <dbReference type="SAM" id="Phobius"/>
    </source>
</evidence>
<sequence>MVALPVACASAACTAGATPFVSASHYGVLFWLGGITTVVVSLASSLTARRALVRQRREHAYQESLLTQRVHEQEAAMVRLANSVLPQAVSRIHHGEAAEDVMTGFRFGEGQGLAPQFQAAGHTIVSAVLEAVQAEEDLRASGQRRMVAIARRVQSQVHRLQVDLRTMQERHDGNPKVFEDLLAVDHSNELIGRVADNIVYLNGGRPGQRWPHPMPLLKVLRGAMSKIEAFQRIKLEKVVEGIAITAPAVPPVMAALAELMDNATRYSPPKSDVIVTAFDVQNGIAIQIEDKGLGLTEEARERNELLLSQSSDLAELGDTPRLGLAVVGQLRATTGFDVALRHGAYGGVCAVLRIPKDLITTAPEAADDLLGIVPAAAAGAMATRGPAPAAAPEPSSRAASGPAPQDEVAVPVGRTSKGLPRRARRIPVAAAESGGAATERPADQAVAPTEPGIRISAFRSAYTDSRDPNSDPQSGKGE</sequence>
<dbReference type="PANTHER" id="PTHR45436:SF5">
    <property type="entry name" value="SENSOR HISTIDINE KINASE TRCS"/>
    <property type="match status" value="1"/>
</dbReference>
<keyword evidence="7" id="KW-1133">Transmembrane helix</keyword>
<name>A0ABW7UND6_9ACTN</name>
<evidence type="ECO:0000256" key="4">
    <source>
        <dbReference type="ARBA" id="ARBA00022679"/>
    </source>
</evidence>
<evidence type="ECO:0000313" key="10">
    <source>
        <dbReference type="Proteomes" id="UP001611548"/>
    </source>
</evidence>
<feature type="transmembrane region" description="Helical" evidence="7">
    <location>
        <begin position="27"/>
        <end position="48"/>
    </location>
</feature>
<proteinExistence type="predicted"/>
<keyword evidence="10" id="KW-1185">Reference proteome</keyword>
<evidence type="ECO:0000256" key="5">
    <source>
        <dbReference type="ARBA" id="ARBA00022777"/>
    </source>
</evidence>
<dbReference type="InterPro" id="IPR003594">
    <property type="entry name" value="HATPase_dom"/>
</dbReference>
<dbReference type="Pfam" id="PF02518">
    <property type="entry name" value="HATPase_c"/>
    <property type="match status" value="1"/>
</dbReference>
<evidence type="ECO:0000256" key="6">
    <source>
        <dbReference type="SAM" id="MobiDB-lite"/>
    </source>
</evidence>
<keyword evidence="3" id="KW-0597">Phosphoprotein</keyword>